<keyword evidence="6" id="KW-0808">Transferase</keyword>
<dbReference type="InterPro" id="IPR029787">
    <property type="entry name" value="Nucleotide_cyclase"/>
</dbReference>
<keyword evidence="4" id="KW-0472">Membrane</keyword>
<organism evidence="6 7">
    <name type="scientific">Vibrio quintilis</name>
    <dbReference type="NCBI Taxonomy" id="1117707"/>
    <lineage>
        <taxon>Bacteria</taxon>
        <taxon>Pseudomonadati</taxon>
        <taxon>Pseudomonadota</taxon>
        <taxon>Gammaproteobacteria</taxon>
        <taxon>Vibrionales</taxon>
        <taxon>Vibrionaceae</taxon>
        <taxon>Vibrio</taxon>
    </lineage>
</organism>
<evidence type="ECO:0000313" key="7">
    <source>
        <dbReference type="Proteomes" id="UP000184600"/>
    </source>
</evidence>
<dbReference type="AlphaFoldDB" id="A0A1M7YPG1"/>
<dbReference type="PROSITE" id="PS50887">
    <property type="entry name" value="GGDEF"/>
    <property type="match status" value="1"/>
</dbReference>
<accession>A0A1M7YPG1</accession>
<dbReference type="RefSeq" id="WP_073579413.1">
    <property type="nucleotide sequence ID" value="NZ_AP024898.1"/>
</dbReference>
<gene>
    <name evidence="6" type="primary">adrA_1</name>
    <name evidence="6" type="ORF">VQ7734_00227</name>
</gene>
<dbReference type="SUPFAM" id="SSF55073">
    <property type="entry name" value="Nucleotide cyclase"/>
    <property type="match status" value="1"/>
</dbReference>
<dbReference type="GO" id="GO:0052621">
    <property type="term" value="F:diguanylate cyclase activity"/>
    <property type="evidence" value="ECO:0007669"/>
    <property type="project" value="UniProtKB-EC"/>
</dbReference>
<dbReference type="Pfam" id="PF00990">
    <property type="entry name" value="GGDEF"/>
    <property type="match status" value="2"/>
</dbReference>
<feature type="transmembrane region" description="Helical" evidence="4">
    <location>
        <begin position="164"/>
        <end position="186"/>
    </location>
</feature>
<feature type="transmembrane region" description="Helical" evidence="4">
    <location>
        <begin position="217"/>
        <end position="234"/>
    </location>
</feature>
<name>A0A1M7YPG1_9VIBR</name>
<dbReference type="InterPro" id="IPR000160">
    <property type="entry name" value="GGDEF_dom"/>
</dbReference>
<feature type="compositionally biased region" description="Basic and acidic residues" evidence="3">
    <location>
        <begin position="342"/>
        <end position="352"/>
    </location>
</feature>
<keyword evidence="4" id="KW-0812">Transmembrane</keyword>
<reference evidence="7" key="1">
    <citation type="submission" date="2016-12" db="EMBL/GenBank/DDBJ databases">
        <authorList>
            <person name="Rodrigo-Torres L."/>
            <person name="Arahal R.D."/>
            <person name="Lucena T."/>
        </authorList>
    </citation>
    <scope>NUCLEOTIDE SEQUENCE [LARGE SCALE GENOMIC DNA]</scope>
</reference>
<proteinExistence type="predicted"/>
<evidence type="ECO:0000256" key="1">
    <source>
        <dbReference type="ARBA" id="ARBA00012528"/>
    </source>
</evidence>
<evidence type="ECO:0000256" key="2">
    <source>
        <dbReference type="ARBA" id="ARBA00034247"/>
    </source>
</evidence>
<dbReference type="PANTHER" id="PTHR45138">
    <property type="entry name" value="REGULATORY COMPONENTS OF SENSORY TRANSDUCTION SYSTEM"/>
    <property type="match status" value="1"/>
</dbReference>
<dbReference type="InterPro" id="IPR050469">
    <property type="entry name" value="Diguanylate_Cyclase"/>
</dbReference>
<dbReference type="SMART" id="SM00267">
    <property type="entry name" value="GGDEF"/>
    <property type="match status" value="1"/>
</dbReference>
<dbReference type="PANTHER" id="PTHR45138:SF9">
    <property type="entry name" value="DIGUANYLATE CYCLASE DGCM-RELATED"/>
    <property type="match status" value="1"/>
</dbReference>
<dbReference type="GO" id="GO:0005886">
    <property type="term" value="C:plasma membrane"/>
    <property type="evidence" value="ECO:0007669"/>
    <property type="project" value="TreeGrafter"/>
</dbReference>
<evidence type="ECO:0000256" key="3">
    <source>
        <dbReference type="SAM" id="MobiDB-lite"/>
    </source>
</evidence>
<dbReference type="GO" id="GO:0043709">
    <property type="term" value="P:cell adhesion involved in single-species biofilm formation"/>
    <property type="evidence" value="ECO:0007669"/>
    <property type="project" value="TreeGrafter"/>
</dbReference>
<feature type="transmembrane region" description="Helical" evidence="4">
    <location>
        <begin position="95"/>
        <end position="112"/>
    </location>
</feature>
<dbReference type="EMBL" id="FRFG01000003">
    <property type="protein sequence ID" value="SHO54513.1"/>
    <property type="molecule type" value="Genomic_DNA"/>
</dbReference>
<evidence type="ECO:0000313" key="6">
    <source>
        <dbReference type="EMBL" id="SHO54513.1"/>
    </source>
</evidence>
<evidence type="ECO:0000259" key="5">
    <source>
        <dbReference type="PROSITE" id="PS50887"/>
    </source>
</evidence>
<feature type="region of interest" description="Disordered" evidence="3">
    <location>
        <begin position="342"/>
        <end position="372"/>
    </location>
</feature>
<feature type="domain" description="GGDEF" evidence="5">
    <location>
        <begin position="261"/>
        <end position="416"/>
    </location>
</feature>
<keyword evidence="6" id="KW-0548">Nucleotidyltransferase</keyword>
<dbReference type="EC" id="2.7.7.65" evidence="1"/>
<keyword evidence="4" id="KW-1133">Transmembrane helix</keyword>
<protein>
    <recommendedName>
        <fullName evidence="1">diguanylate cyclase</fullName>
        <ecNumber evidence="1">2.7.7.65</ecNumber>
    </recommendedName>
</protein>
<dbReference type="GO" id="GO:1902201">
    <property type="term" value="P:negative regulation of bacterial-type flagellum-dependent cell motility"/>
    <property type="evidence" value="ECO:0007669"/>
    <property type="project" value="TreeGrafter"/>
</dbReference>
<dbReference type="NCBIfam" id="TIGR00254">
    <property type="entry name" value="GGDEF"/>
    <property type="match status" value="1"/>
</dbReference>
<keyword evidence="7" id="KW-1185">Reference proteome</keyword>
<evidence type="ECO:0000256" key="4">
    <source>
        <dbReference type="SAM" id="Phobius"/>
    </source>
</evidence>
<feature type="transmembrane region" description="Helical" evidence="4">
    <location>
        <begin position="124"/>
        <end position="144"/>
    </location>
</feature>
<dbReference type="OrthoDB" id="9812260at2"/>
<dbReference type="InterPro" id="IPR043128">
    <property type="entry name" value="Rev_trsase/Diguanyl_cyclase"/>
</dbReference>
<feature type="transmembrane region" description="Helical" evidence="4">
    <location>
        <begin position="9"/>
        <end position="27"/>
    </location>
</feature>
<comment type="catalytic activity">
    <reaction evidence="2">
        <text>2 GTP = 3',3'-c-di-GMP + 2 diphosphate</text>
        <dbReference type="Rhea" id="RHEA:24898"/>
        <dbReference type="ChEBI" id="CHEBI:33019"/>
        <dbReference type="ChEBI" id="CHEBI:37565"/>
        <dbReference type="ChEBI" id="CHEBI:58805"/>
        <dbReference type="EC" id="2.7.7.65"/>
    </reaction>
</comment>
<dbReference type="Proteomes" id="UP000184600">
    <property type="component" value="Unassembled WGS sequence"/>
</dbReference>
<dbReference type="STRING" id="1117707.VQ7734_00227"/>
<sequence length="416" mass="46763">MSPMQINSPWFRLITPVVVVLAVWVGIEKRFLLLPFHDSVLVNLPYVLFAVSVIIAQIFKQSRMGMLAVSQLLCYAIIQFRLQVPLSIGSAKLELSLLSFLFPVTCMLNYAFRNAAVLTKNFLLYILILVLFFAWAVLIINHTSQGGFDDISSGLLASVPQFSRLPFVIVLYLFAITGITAILLLNKNKALDAITYTSILLNANIFIFFHVPSISTLLASVSGVFLILYLISAGQEMAFNDRLTSLPARRALEFDMRHLGRHFAIAMLDVDHFKKFNDTYGHDTGDDVLKLVASRMLHVKGRAKAYRYGGEEFTIIFKGKDAEEAYKYLDILRQDIQDYKMSIRDSSGRPENSKQGLLKRRNSDKKPKPDKTVNVTISIGVSDSNSSKVPDEILKLADQALYKAKKAGRNRVKIVK</sequence>
<dbReference type="CDD" id="cd01949">
    <property type="entry name" value="GGDEF"/>
    <property type="match status" value="1"/>
</dbReference>
<feature type="transmembrane region" description="Helical" evidence="4">
    <location>
        <begin position="39"/>
        <end position="59"/>
    </location>
</feature>
<dbReference type="Gene3D" id="3.30.70.270">
    <property type="match status" value="1"/>
</dbReference>